<reference evidence="1 2" key="1">
    <citation type="submission" date="2014-04" db="EMBL/GenBank/DDBJ databases">
        <authorList>
            <consortium name="DOE Joint Genome Institute"/>
            <person name="Kuo A."/>
            <person name="Kohler A."/>
            <person name="Costa M.D."/>
            <person name="Nagy L.G."/>
            <person name="Floudas D."/>
            <person name="Copeland A."/>
            <person name="Barry K.W."/>
            <person name="Cichocki N."/>
            <person name="Veneault-Fourrey C."/>
            <person name="LaButti K."/>
            <person name="Lindquist E.A."/>
            <person name="Lipzen A."/>
            <person name="Lundell T."/>
            <person name="Morin E."/>
            <person name="Murat C."/>
            <person name="Sun H."/>
            <person name="Tunlid A."/>
            <person name="Henrissat B."/>
            <person name="Grigoriev I.V."/>
            <person name="Hibbett D.S."/>
            <person name="Martin F."/>
            <person name="Nordberg H.P."/>
            <person name="Cantor M.N."/>
            <person name="Hua S.X."/>
        </authorList>
    </citation>
    <scope>NUCLEOTIDE SEQUENCE [LARGE SCALE GENOMIC DNA]</scope>
    <source>
        <strain evidence="1 2">Marx 270</strain>
    </source>
</reference>
<sequence>PRGRSGETPLCYSVWREGRGEHGDAKPLRRSVVHFTRSITIVPTKLAWYRGEYGTSSPGIAMSNRR</sequence>
<evidence type="ECO:0000313" key="1">
    <source>
        <dbReference type="EMBL" id="KIO05671.1"/>
    </source>
</evidence>
<dbReference type="HOGENOM" id="CLU_196219_0_0_1"/>
<reference evidence="2" key="2">
    <citation type="submission" date="2015-01" db="EMBL/GenBank/DDBJ databases">
        <title>Evolutionary Origins and Diversification of the Mycorrhizal Mutualists.</title>
        <authorList>
            <consortium name="DOE Joint Genome Institute"/>
            <consortium name="Mycorrhizal Genomics Consortium"/>
            <person name="Kohler A."/>
            <person name="Kuo A."/>
            <person name="Nagy L.G."/>
            <person name="Floudas D."/>
            <person name="Copeland A."/>
            <person name="Barry K.W."/>
            <person name="Cichocki N."/>
            <person name="Veneault-Fourrey C."/>
            <person name="LaButti K."/>
            <person name="Lindquist E.A."/>
            <person name="Lipzen A."/>
            <person name="Lundell T."/>
            <person name="Morin E."/>
            <person name="Murat C."/>
            <person name="Riley R."/>
            <person name="Ohm R."/>
            <person name="Sun H."/>
            <person name="Tunlid A."/>
            <person name="Henrissat B."/>
            <person name="Grigoriev I.V."/>
            <person name="Hibbett D.S."/>
            <person name="Martin F."/>
        </authorList>
    </citation>
    <scope>NUCLEOTIDE SEQUENCE [LARGE SCALE GENOMIC DNA]</scope>
    <source>
        <strain evidence="2">Marx 270</strain>
    </source>
</reference>
<feature type="non-terminal residue" evidence="1">
    <location>
        <position position="1"/>
    </location>
</feature>
<gene>
    <name evidence="1" type="ORF">M404DRAFT_999790</name>
</gene>
<accession>A0A0C3PCB0</accession>
<dbReference type="Proteomes" id="UP000054217">
    <property type="component" value="Unassembled WGS sequence"/>
</dbReference>
<dbReference type="AlphaFoldDB" id="A0A0C3PCB0"/>
<dbReference type="InParanoid" id="A0A0C3PCB0"/>
<keyword evidence="2" id="KW-1185">Reference proteome</keyword>
<proteinExistence type="predicted"/>
<organism evidence="1 2">
    <name type="scientific">Pisolithus tinctorius Marx 270</name>
    <dbReference type="NCBI Taxonomy" id="870435"/>
    <lineage>
        <taxon>Eukaryota</taxon>
        <taxon>Fungi</taxon>
        <taxon>Dikarya</taxon>
        <taxon>Basidiomycota</taxon>
        <taxon>Agaricomycotina</taxon>
        <taxon>Agaricomycetes</taxon>
        <taxon>Agaricomycetidae</taxon>
        <taxon>Boletales</taxon>
        <taxon>Sclerodermatineae</taxon>
        <taxon>Pisolithaceae</taxon>
        <taxon>Pisolithus</taxon>
    </lineage>
</organism>
<evidence type="ECO:0000313" key="2">
    <source>
        <dbReference type="Proteomes" id="UP000054217"/>
    </source>
</evidence>
<protein>
    <submittedName>
        <fullName evidence="1">Uncharacterized protein</fullName>
    </submittedName>
</protein>
<dbReference type="EMBL" id="KN831966">
    <property type="protein sequence ID" value="KIO05671.1"/>
    <property type="molecule type" value="Genomic_DNA"/>
</dbReference>
<name>A0A0C3PCB0_PISTI</name>